<dbReference type="SMART" id="SM01208">
    <property type="entry name" value="G5"/>
    <property type="match status" value="1"/>
</dbReference>
<keyword evidence="3" id="KW-0378">Hydrolase</keyword>
<dbReference type="Gene3D" id="2.20.230.10">
    <property type="entry name" value="Resuscitation-promoting factor rpfb"/>
    <property type="match status" value="1"/>
</dbReference>
<organism evidence="5 6">
    <name type="scientific">Arthrobacter ginkgonis</name>
    <dbReference type="NCBI Taxonomy" id="1630594"/>
    <lineage>
        <taxon>Bacteria</taxon>
        <taxon>Bacillati</taxon>
        <taxon>Actinomycetota</taxon>
        <taxon>Actinomycetes</taxon>
        <taxon>Micrococcales</taxon>
        <taxon>Micrococcaceae</taxon>
        <taxon>Arthrobacter</taxon>
    </lineage>
</organism>
<dbReference type="InterPro" id="IPR007137">
    <property type="entry name" value="DUF348"/>
</dbReference>
<feature type="domain" description="G5" evidence="4">
    <location>
        <begin position="200"/>
        <end position="280"/>
    </location>
</feature>
<evidence type="ECO:0000313" key="5">
    <source>
        <dbReference type="EMBL" id="GAA3692839.1"/>
    </source>
</evidence>
<keyword evidence="2" id="KW-0732">Signal</keyword>
<name>A0ABP7CQA6_9MICC</name>
<sequence length="382" mass="39257">MLHVFKNRWVKIGAQATVLTALVLGLVSFVGANKTIAVTVDGQTRSVQTFGSTVADVLAASDITVAPEDEVTPALEAGVSNGSAIEVNRSKQVSVSIDGVDRVVNTTGLTVADVLAQLKVAGGSEVSEAGQLQLVSLKTPIEITTPKDVRIAVDGKDRKLSTTAATVADLLAEAKITVGKEDELSAKTGDEVIDGLKLKVVRVETKTKTETEAIAAGTTEVKDAELAKGTTKVLSEGKDGERKLTYKVVIKDGKTVSTELVKTEVVTEAKDAKVAVGTKVKKAASSGSSSSGGTTAGAGGVSSSWAALAKCESGGNWAINSGNGYYGGLQFSLSSWQAVGGTKYAAYPHQATPAEQVAAAEKLRASGGWGHWPACSAKLGLR</sequence>
<dbReference type="EMBL" id="BAABEO010000023">
    <property type="protein sequence ID" value="GAA3692839.1"/>
    <property type="molecule type" value="Genomic_DNA"/>
</dbReference>
<evidence type="ECO:0000313" key="6">
    <source>
        <dbReference type="Proteomes" id="UP001500752"/>
    </source>
</evidence>
<dbReference type="SUPFAM" id="SSF53955">
    <property type="entry name" value="Lysozyme-like"/>
    <property type="match status" value="1"/>
</dbReference>
<comment type="similarity">
    <text evidence="1">Belongs to the transglycosylase family. Rpf subfamily.</text>
</comment>
<evidence type="ECO:0000256" key="3">
    <source>
        <dbReference type="ARBA" id="ARBA00022801"/>
    </source>
</evidence>
<dbReference type="Pfam" id="PF06737">
    <property type="entry name" value="Transglycosylas"/>
    <property type="match status" value="1"/>
</dbReference>
<protein>
    <submittedName>
        <fullName evidence="5">Resuscitation-promoting factor</fullName>
    </submittedName>
</protein>
<dbReference type="InterPro" id="IPR011098">
    <property type="entry name" value="G5_dom"/>
</dbReference>
<evidence type="ECO:0000256" key="2">
    <source>
        <dbReference type="ARBA" id="ARBA00022729"/>
    </source>
</evidence>
<proteinExistence type="inferred from homology"/>
<dbReference type="InterPro" id="IPR023346">
    <property type="entry name" value="Lysozyme-like_dom_sf"/>
</dbReference>
<accession>A0ABP7CQA6</accession>
<dbReference type="RefSeq" id="WP_345152430.1">
    <property type="nucleotide sequence ID" value="NZ_BAABEO010000023.1"/>
</dbReference>
<comment type="caution">
    <text evidence="5">The sequence shown here is derived from an EMBL/GenBank/DDBJ whole genome shotgun (WGS) entry which is preliminary data.</text>
</comment>
<reference evidence="6" key="1">
    <citation type="journal article" date="2019" name="Int. J. Syst. Evol. Microbiol.">
        <title>The Global Catalogue of Microorganisms (GCM) 10K type strain sequencing project: providing services to taxonomists for standard genome sequencing and annotation.</title>
        <authorList>
            <consortium name="The Broad Institute Genomics Platform"/>
            <consortium name="The Broad Institute Genome Sequencing Center for Infectious Disease"/>
            <person name="Wu L."/>
            <person name="Ma J."/>
        </authorList>
    </citation>
    <scope>NUCLEOTIDE SEQUENCE [LARGE SCALE GENOMIC DNA]</scope>
    <source>
        <strain evidence="6">JCM 30742</strain>
    </source>
</reference>
<evidence type="ECO:0000256" key="1">
    <source>
        <dbReference type="ARBA" id="ARBA00010830"/>
    </source>
</evidence>
<dbReference type="InterPro" id="IPR010618">
    <property type="entry name" value="RPF"/>
</dbReference>
<dbReference type="Gene3D" id="1.10.530.10">
    <property type="match status" value="1"/>
</dbReference>
<dbReference type="Pfam" id="PF03990">
    <property type="entry name" value="DUF348"/>
    <property type="match status" value="3"/>
</dbReference>
<dbReference type="CDD" id="cd13925">
    <property type="entry name" value="RPF"/>
    <property type="match status" value="1"/>
</dbReference>
<dbReference type="Proteomes" id="UP001500752">
    <property type="component" value="Unassembled WGS sequence"/>
</dbReference>
<gene>
    <name evidence="5" type="ORF">GCM10023081_32790</name>
</gene>
<dbReference type="PROSITE" id="PS51109">
    <property type="entry name" value="G5"/>
    <property type="match status" value="1"/>
</dbReference>
<dbReference type="Pfam" id="PF07501">
    <property type="entry name" value="G5"/>
    <property type="match status" value="1"/>
</dbReference>
<evidence type="ECO:0000259" key="4">
    <source>
        <dbReference type="PROSITE" id="PS51109"/>
    </source>
</evidence>
<keyword evidence="6" id="KW-1185">Reference proteome</keyword>